<dbReference type="SUPFAM" id="SSF48371">
    <property type="entry name" value="ARM repeat"/>
    <property type="match status" value="2"/>
</dbReference>
<feature type="region of interest" description="Disordered" evidence="1">
    <location>
        <begin position="654"/>
        <end position="676"/>
    </location>
</feature>
<proteinExistence type="predicted"/>
<organism evidence="3 4">
    <name type="scientific">Brachionus plicatilis</name>
    <name type="common">Marine rotifer</name>
    <name type="synonym">Brachionus muelleri</name>
    <dbReference type="NCBI Taxonomy" id="10195"/>
    <lineage>
        <taxon>Eukaryota</taxon>
        <taxon>Metazoa</taxon>
        <taxon>Spiralia</taxon>
        <taxon>Gnathifera</taxon>
        <taxon>Rotifera</taxon>
        <taxon>Eurotatoria</taxon>
        <taxon>Monogononta</taxon>
        <taxon>Pseudotrocha</taxon>
        <taxon>Ploima</taxon>
        <taxon>Brachionidae</taxon>
        <taxon>Brachionus</taxon>
    </lineage>
</organism>
<dbReference type="InterPro" id="IPR001494">
    <property type="entry name" value="Importin-beta_N"/>
</dbReference>
<evidence type="ECO:0000313" key="3">
    <source>
        <dbReference type="EMBL" id="RNA17895.1"/>
    </source>
</evidence>
<dbReference type="SMART" id="SM00913">
    <property type="entry name" value="IBN_N"/>
    <property type="match status" value="1"/>
</dbReference>
<feature type="compositionally biased region" description="Acidic residues" evidence="1">
    <location>
        <begin position="654"/>
        <end position="674"/>
    </location>
</feature>
<dbReference type="EMBL" id="REGN01004349">
    <property type="protein sequence ID" value="RNA17895.1"/>
    <property type="molecule type" value="Genomic_DNA"/>
</dbReference>
<evidence type="ECO:0000256" key="1">
    <source>
        <dbReference type="SAM" id="MobiDB-lite"/>
    </source>
</evidence>
<dbReference type="PROSITE" id="PS50166">
    <property type="entry name" value="IMPORTIN_B_NT"/>
    <property type="match status" value="1"/>
</dbReference>
<dbReference type="GO" id="GO:0031267">
    <property type="term" value="F:small GTPase binding"/>
    <property type="evidence" value="ECO:0007669"/>
    <property type="project" value="InterPro"/>
</dbReference>
<gene>
    <name evidence="3" type="ORF">BpHYR1_013940</name>
</gene>
<dbReference type="Pfam" id="PF08167">
    <property type="entry name" value="RIX1"/>
    <property type="match status" value="1"/>
</dbReference>
<sequence>MSYIESILQKLLTPDSNIIKQATKQLLEYFVSEKCVIGLFDVLKNSQNPQNRKFAATLLRKKVKNWKLLDNKEKSALKGDIVEALLKESDESVRKQIIWLSASIYKYSLKAKQEWNEFLTFINELISSQNPDQNLFGIVVLNILTEEAAEQLKPHIGNLMSIFWNILSNLKDLKTSVLVISSLKNLFPFVGDENKDVEKILPVALNAIVQIIKADQQEETITNIFDFLQVLVEYDLPFVSVYIKNMAEMTITFISDSTLMNPTRICAMNFLNVLIETQKSSLIKNEMIRPIVNSVFTIMCQSSDPLQTKSDIEVDMLDDGEEKAIDDTENIFTAATQVLDFCALYLPAKKLIKILIDYVSPAVNSENSLHRRAGLAALAITCEGCSDYYRNHYLEILTDVCLKGMQDSDPNVVQISYFALCQFSEFLQPNLGQFSHKIINLLLDSISNKPELRQISRLTVRFYDALQSFCENLEDLNEHLPTLMGKLMTLEGHSNSSLKLQRLLISTFSSIVCSVKSNYNEYFDYTVNLIKPYLSYNQLHTGNNDTKMLQIECIDLMGVFAKFIGRDKFNDEIIQNCLSFVINALSNESDPEIRSAAYDLLAGLANKLKEKLPLGVIMPQIMESLKSEEGINMIDSDDKKVDAFSAFDEIDLQDEDLEDEEDDEENEDEMDPEDDQKLVVENEYVTEKLSAIICLQEILKYLNPQMYDFYDESFEEVKNLLNFVHLNIRKESYLAMAYMISYFHDYCIVNLQAANETERQILMTKFVTNLKDFKSKSAKAIEMDANRELVMSIFDSMKILLSRCAPFIKSHLSDFGQLLETFGNLILETFQNKIYCQMINNEDSANLEDNEAEYDYMLKEYAGDVLPSLALCLNDNLFDNYFEKVLVYLFRLLNKSESTTAERSFVIGVVGETVANLENIKASRAKQLFSEFYKYINSNENEIRSNTIYTIGVLCSQSSNALVQFYPQIINDLYSILKKEKNKQALDNICGSLCRLWLCCFSVNLENVDYELLMKTIFELTPLRVDLNEYHTFYTFISQIISNKMLMNFYQKIVEISGHIMSNSHEEEFKAGTKEMAIGFLKYVDQNYKEELNILLNEIRTDLASTIKTCLV</sequence>
<dbReference type="Proteomes" id="UP000276133">
    <property type="component" value="Unassembled WGS sequence"/>
</dbReference>
<dbReference type="Pfam" id="PF03810">
    <property type="entry name" value="IBN_N"/>
    <property type="match status" value="1"/>
</dbReference>
<dbReference type="Pfam" id="PF25780">
    <property type="entry name" value="TPR_IPO5"/>
    <property type="match status" value="1"/>
</dbReference>
<dbReference type="STRING" id="10195.A0A3M7R3T5"/>
<dbReference type="Gene3D" id="1.25.10.10">
    <property type="entry name" value="Leucine-rich Repeat Variant"/>
    <property type="match status" value="1"/>
</dbReference>
<dbReference type="GO" id="GO:0006886">
    <property type="term" value="P:intracellular protein transport"/>
    <property type="evidence" value="ECO:0007669"/>
    <property type="project" value="InterPro"/>
</dbReference>
<dbReference type="AlphaFoldDB" id="A0A3M7R3T5"/>
<name>A0A3M7R3T5_BRAPC</name>
<evidence type="ECO:0000259" key="2">
    <source>
        <dbReference type="PROSITE" id="PS50166"/>
    </source>
</evidence>
<accession>A0A3M7R3T5</accession>
<reference evidence="3 4" key="1">
    <citation type="journal article" date="2018" name="Sci. Rep.">
        <title>Genomic signatures of local adaptation to the degree of environmental predictability in rotifers.</title>
        <authorList>
            <person name="Franch-Gras L."/>
            <person name="Hahn C."/>
            <person name="Garcia-Roger E.M."/>
            <person name="Carmona M.J."/>
            <person name="Serra M."/>
            <person name="Gomez A."/>
        </authorList>
    </citation>
    <scope>NUCLEOTIDE SEQUENCE [LARGE SCALE GENOMIC DNA]</scope>
    <source>
        <strain evidence="3">HYR1</strain>
    </source>
</reference>
<comment type="caution">
    <text evidence="3">The sequence shown here is derived from an EMBL/GenBank/DDBJ whole genome shotgun (WGS) entry which is preliminary data.</text>
</comment>
<protein>
    <submittedName>
        <fullName evidence="3">Importin-4-like</fullName>
    </submittedName>
</protein>
<dbReference type="OrthoDB" id="7862313at2759"/>
<evidence type="ECO:0000313" key="4">
    <source>
        <dbReference type="Proteomes" id="UP000276133"/>
    </source>
</evidence>
<dbReference type="InterPro" id="IPR016024">
    <property type="entry name" value="ARM-type_fold"/>
</dbReference>
<feature type="domain" description="Importin N-terminal" evidence="2">
    <location>
        <begin position="22"/>
        <end position="87"/>
    </location>
</feature>
<dbReference type="InterPro" id="IPR057672">
    <property type="entry name" value="TPR_IPO4/5"/>
</dbReference>
<keyword evidence="4" id="KW-1185">Reference proteome</keyword>
<dbReference type="InterPro" id="IPR011989">
    <property type="entry name" value="ARM-like"/>
</dbReference>
<dbReference type="InterPro" id="IPR012583">
    <property type="entry name" value="RIX1_N"/>
</dbReference>